<name>A0A9X2ACV9_9BACL</name>
<accession>A0A9X2ACV9</accession>
<sequence>MAEYHTEHEQPEHVLGIDPKYTHRANDLPSALRMDKTKQVNFEAIRSRQSEDFIINPTRQKR</sequence>
<dbReference type="Proteomes" id="UP001139263">
    <property type="component" value="Unassembled WGS sequence"/>
</dbReference>
<gene>
    <name evidence="1" type="ORF">MM817_00133</name>
</gene>
<evidence type="ECO:0000313" key="1">
    <source>
        <dbReference type="EMBL" id="MCI0181886.1"/>
    </source>
</evidence>
<comment type="caution">
    <text evidence="1">The sequence shown here is derived from an EMBL/GenBank/DDBJ whole genome shotgun (WGS) entry which is preliminary data.</text>
</comment>
<keyword evidence="2" id="KW-1185">Reference proteome</keyword>
<proteinExistence type="predicted"/>
<evidence type="ECO:0000313" key="2">
    <source>
        <dbReference type="Proteomes" id="UP001139263"/>
    </source>
</evidence>
<dbReference type="RefSeq" id="WP_241711514.1">
    <property type="nucleotide sequence ID" value="NZ_JALBUF010000001.1"/>
</dbReference>
<dbReference type="EMBL" id="JALBUF010000001">
    <property type="protein sequence ID" value="MCI0181886.1"/>
    <property type="molecule type" value="Genomic_DNA"/>
</dbReference>
<dbReference type="AlphaFoldDB" id="A0A9X2ACV9"/>
<organism evidence="1 2">
    <name type="scientific">Sulfoacidibacillus ferrooxidans</name>
    <dbReference type="NCBI Taxonomy" id="2005001"/>
    <lineage>
        <taxon>Bacteria</taxon>
        <taxon>Bacillati</taxon>
        <taxon>Bacillota</taxon>
        <taxon>Bacilli</taxon>
        <taxon>Bacillales</taxon>
        <taxon>Alicyclobacillaceae</taxon>
        <taxon>Sulfoacidibacillus</taxon>
    </lineage>
</organism>
<protein>
    <submittedName>
        <fullName evidence="1">Uncharacterized protein</fullName>
    </submittedName>
</protein>
<reference evidence="1" key="1">
    <citation type="submission" date="2022-03" db="EMBL/GenBank/DDBJ databases">
        <title>Draft Genome Sequence of Firmicute Strain S0AB, a Heterotrophic Iron/Sulfur-Oxidizing Extreme Acidophile.</title>
        <authorList>
            <person name="Vergara E."/>
            <person name="Pakostova E."/>
            <person name="Johnson D.B."/>
            <person name="Holmes D.S."/>
        </authorList>
    </citation>
    <scope>NUCLEOTIDE SEQUENCE</scope>
    <source>
        <strain evidence="1">S0AB</strain>
    </source>
</reference>